<feature type="compositionally biased region" description="Polar residues" evidence="1">
    <location>
        <begin position="24"/>
        <end position="36"/>
    </location>
</feature>
<dbReference type="AlphaFoldDB" id="A0AAE0WAR7"/>
<accession>A0AAE0WAR7</accession>
<reference evidence="2" key="3">
    <citation type="submission" date="2023-05" db="EMBL/GenBank/DDBJ databases">
        <authorList>
            <person name="Smith C.H."/>
        </authorList>
    </citation>
    <scope>NUCLEOTIDE SEQUENCE</scope>
    <source>
        <strain evidence="2">CHS0354</strain>
        <tissue evidence="2">Mantle</tissue>
    </source>
</reference>
<organism evidence="2 3">
    <name type="scientific">Potamilus streckersoni</name>
    <dbReference type="NCBI Taxonomy" id="2493646"/>
    <lineage>
        <taxon>Eukaryota</taxon>
        <taxon>Metazoa</taxon>
        <taxon>Spiralia</taxon>
        <taxon>Lophotrochozoa</taxon>
        <taxon>Mollusca</taxon>
        <taxon>Bivalvia</taxon>
        <taxon>Autobranchia</taxon>
        <taxon>Heteroconchia</taxon>
        <taxon>Palaeoheterodonta</taxon>
        <taxon>Unionida</taxon>
        <taxon>Unionoidea</taxon>
        <taxon>Unionidae</taxon>
        <taxon>Ambleminae</taxon>
        <taxon>Lampsilini</taxon>
        <taxon>Potamilus</taxon>
    </lineage>
</organism>
<reference evidence="2" key="2">
    <citation type="journal article" date="2021" name="Genome Biol. Evol.">
        <title>Developing a high-quality reference genome for a parasitic bivalve with doubly uniparental inheritance (Bivalvia: Unionida).</title>
        <authorList>
            <person name="Smith C.H."/>
        </authorList>
    </citation>
    <scope>NUCLEOTIDE SEQUENCE</scope>
    <source>
        <strain evidence="2">CHS0354</strain>
        <tissue evidence="2">Mantle</tissue>
    </source>
</reference>
<evidence type="ECO:0000313" key="3">
    <source>
        <dbReference type="Proteomes" id="UP001195483"/>
    </source>
</evidence>
<protein>
    <submittedName>
        <fullName evidence="2">Uncharacterized protein</fullName>
    </submittedName>
</protein>
<reference evidence="2" key="1">
    <citation type="journal article" date="2021" name="Genome Biol. Evol.">
        <title>A High-Quality Reference Genome for a Parasitic Bivalve with Doubly Uniparental Inheritance (Bivalvia: Unionida).</title>
        <authorList>
            <person name="Smith C.H."/>
        </authorList>
    </citation>
    <scope>NUCLEOTIDE SEQUENCE</scope>
    <source>
        <strain evidence="2">CHS0354</strain>
    </source>
</reference>
<dbReference type="EMBL" id="JAEAOA010002168">
    <property type="protein sequence ID" value="KAK3607349.1"/>
    <property type="molecule type" value="Genomic_DNA"/>
</dbReference>
<evidence type="ECO:0000256" key="1">
    <source>
        <dbReference type="SAM" id="MobiDB-lite"/>
    </source>
</evidence>
<keyword evidence="3" id="KW-1185">Reference proteome</keyword>
<gene>
    <name evidence="2" type="ORF">CHS0354_036961</name>
</gene>
<feature type="region of interest" description="Disordered" evidence="1">
    <location>
        <begin position="21"/>
        <end position="43"/>
    </location>
</feature>
<proteinExistence type="predicted"/>
<sequence>MAEDMSICASFHFKLEEKDWSLSDPDSATDSSNNTFPEDEICGANESDKDHLIKMIVTEDGRHKSHGLQKMKHLVEDEDY</sequence>
<name>A0AAE0WAR7_9BIVA</name>
<comment type="caution">
    <text evidence="2">The sequence shown here is derived from an EMBL/GenBank/DDBJ whole genome shotgun (WGS) entry which is preliminary data.</text>
</comment>
<dbReference type="Proteomes" id="UP001195483">
    <property type="component" value="Unassembled WGS sequence"/>
</dbReference>
<evidence type="ECO:0000313" key="2">
    <source>
        <dbReference type="EMBL" id="KAK3607349.1"/>
    </source>
</evidence>